<dbReference type="SUPFAM" id="SSF51735">
    <property type="entry name" value="NAD(P)-binding Rossmann-fold domains"/>
    <property type="match status" value="1"/>
</dbReference>
<evidence type="ECO:0000256" key="2">
    <source>
        <dbReference type="ARBA" id="ARBA00023002"/>
    </source>
</evidence>
<proteinExistence type="inferred from homology"/>
<dbReference type="PANTHER" id="PTHR43580">
    <property type="entry name" value="OXIDOREDUCTASE GLYR1-RELATED"/>
    <property type="match status" value="1"/>
</dbReference>
<dbReference type="InterPro" id="IPR015815">
    <property type="entry name" value="HIBADH-related"/>
</dbReference>
<dbReference type="GO" id="GO:0000785">
    <property type="term" value="C:chromatin"/>
    <property type="evidence" value="ECO:0007669"/>
    <property type="project" value="TreeGrafter"/>
</dbReference>
<dbReference type="GO" id="GO:0140673">
    <property type="term" value="P:transcription elongation-coupled chromatin remodeling"/>
    <property type="evidence" value="ECO:0007669"/>
    <property type="project" value="TreeGrafter"/>
</dbReference>
<dbReference type="InterPro" id="IPR036291">
    <property type="entry name" value="NAD(P)-bd_dom_sf"/>
</dbReference>
<evidence type="ECO:0000256" key="1">
    <source>
        <dbReference type="ARBA" id="ARBA00009080"/>
    </source>
</evidence>
<dbReference type="InterPro" id="IPR013328">
    <property type="entry name" value="6PGD_dom2"/>
</dbReference>
<dbReference type="EMBL" id="CP034550">
    <property type="protein sequence ID" value="QFZ19589.1"/>
    <property type="molecule type" value="Genomic_DNA"/>
</dbReference>
<dbReference type="AlphaFoldDB" id="A0A5Q0H083"/>
<dbReference type="GO" id="GO:0016491">
    <property type="term" value="F:oxidoreductase activity"/>
    <property type="evidence" value="ECO:0007669"/>
    <property type="project" value="UniProtKB-KW"/>
</dbReference>
<protein>
    <submittedName>
        <fullName evidence="5">NAD(P)-dependent oxidoreductase</fullName>
    </submittedName>
</protein>
<name>A0A5Q0H083_SACSY</name>
<dbReference type="Gene3D" id="1.10.1040.10">
    <property type="entry name" value="N-(1-d-carboxylethyl)-l-norvaline Dehydrogenase, domain 2"/>
    <property type="match status" value="1"/>
</dbReference>
<evidence type="ECO:0000313" key="6">
    <source>
        <dbReference type="Proteomes" id="UP000325787"/>
    </source>
</evidence>
<feature type="domain" description="6-phosphogluconate dehydrogenase NADP-binding" evidence="3">
    <location>
        <begin position="8"/>
        <end position="153"/>
    </location>
</feature>
<evidence type="ECO:0000259" key="3">
    <source>
        <dbReference type="Pfam" id="PF03446"/>
    </source>
</evidence>
<keyword evidence="6" id="KW-1185">Reference proteome</keyword>
<dbReference type="KEGG" id="ssyi:EKG83_21060"/>
<dbReference type="GO" id="GO:0003677">
    <property type="term" value="F:DNA binding"/>
    <property type="evidence" value="ECO:0007669"/>
    <property type="project" value="TreeGrafter"/>
</dbReference>
<dbReference type="Pfam" id="PF03446">
    <property type="entry name" value="NAD_binding_2"/>
    <property type="match status" value="1"/>
</dbReference>
<dbReference type="RefSeq" id="WP_033429704.1">
    <property type="nucleotide sequence ID" value="NZ_CP034550.1"/>
</dbReference>
<dbReference type="PANTHER" id="PTHR43580:SF2">
    <property type="entry name" value="CYTOKINE-LIKE NUCLEAR FACTOR N-PAC"/>
    <property type="match status" value="1"/>
</dbReference>
<dbReference type="InterPro" id="IPR048666">
    <property type="entry name" value="RedAm-like_C"/>
</dbReference>
<evidence type="ECO:0000259" key="4">
    <source>
        <dbReference type="Pfam" id="PF21761"/>
    </source>
</evidence>
<dbReference type="OrthoDB" id="9135493at2"/>
<feature type="domain" description="NADPH-dependent reductive aminase-like C-terminal" evidence="4">
    <location>
        <begin position="160"/>
        <end position="285"/>
    </location>
</feature>
<dbReference type="GO" id="GO:0031491">
    <property type="term" value="F:nucleosome binding"/>
    <property type="evidence" value="ECO:0007669"/>
    <property type="project" value="TreeGrafter"/>
</dbReference>
<gene>
    <name evidence="5" type="ORF">EKG83_21060</name>
</gene>
<dbReference type="Pfam" id="PF21761">
    <property type="entry name" value="RedAm-like_C"/>
    <property type="match status" value="1"/>
</dbReference>
<evidence type="ECO:0000313" key="5">
    <source>
        <dbReference type="EMBL" id="QFZ19589.1"/>
    </source>
</evidence>
<keyword evidence="2" id="KW-0560">Oxidoreductase</keyword>
<dbReference type="GO" id="GO:0050661">
    <property type="term" value="F:NADP binding"/>
    <property type="evidence" value="ECO:0007669"/>
    <property type="project" value="InterPro"/>
</dbReference>
<dbReference type="Proteomes" id="UP000325787">
    <property type="component" value="Chromosome"/>
</dbReference>
<dbReference type="InterPro" id="IPR006115">
    <property type="entry name" value="6PGDH_NADP-bd"/>
</dbReference>
<accession>A0A5Q0H083</accession>
<comment type="similarity">
    <text evidence="1">Belongs to the HIBADH-related family.</text>
</comment>
<organism evidence="5 6">
    <name type="scientific">Saccharothrix syringae</name>
    <name type="common">Nocardiopsis syringae</name>
    <dbReference type="NCBI Taxonomy" id="103733"/>
    <lineage>
        <taxon>Bacteria</taxon>
        <taxon>Bacillati</taxon>
        <taxon>Actinomycetota</taxon>
        <taxon>Actinomycetes</taxon>
        <taxon>Pseudonocardiales</taxon>
        <taxon>Pseudonocardiaceae</taxon>
        <taxon>Saccharothrix</taxon>
    </lineage>
</organism>
<dbReference type="Gene3D" id="3.40.50.720">
    <property type="entry name" value="NAD(P)-binding Rossmann-like Domain"/>
    <property type="match status" value="1"/>
</dbReference>
<reference evidence="6" key="1">
    <citation type="journal article" date="2021" name="Curr. Microbiol.">
        <title>Complete genome of nocamycin-producing strain Saccharothrix syringae NRRL B-16468 reveals the biosynthetic potential for secondary metabolites.</title>
        <authorList>
            <person name="Mo X."/>
            <person name="Yang S."/>
        </authorList>
    </citation>
    <scope>NUCLEOTIDE SEQUENCE [LARGE SCALE GENOMIC DNA]</scope>
    <source>
        <strain evidence="6">ATCC 51364 / DSM 43886 / JCM 6844 / KCTC 9398 / NBRC 14523 / NRRL B-16468 / INA 2240</strain>
    </source>
</reference>
<sequence length="288" mass="29556">MSTAPEPVTVIGLGNLGRALAATFLRHGHPTTVWNRSAAKADALVAGGATAAATAGEAIGAGELVVIALLDAAAVREVLTDAVRGRTLVNLTSGGPQEARELADWADEHGARYLHGAVYAVPQTIGTAESSINYSGSEEVYRRWRAPLGLLGRGTFLGPDAGLASGYDVAILAGMYGMLGGFLHAAEMARAAGVRAAELTPMLKSWLADVFPVLSVFAAEIDSGDYGTEESGLAMNQAGLDTILRASRSLGVPTDTLTPLKELVDRQVAAGHGAVSLARAVESLRGAA</sequence>
<dbReference type="PIRSF" id="PIRSF000103">
    <property type="entry name" value="HIBADH"/>
    <property type="match status" value="1"/>
</dbReference>
<dbReference type="InterPro" id="IPR051265">
    <property type="entry name" value="HIBADH-related_NP60_sf"/>
</dbReference>